<protein>
    <submittedName>
        <fullName evidence="1">Uncharacterized protein</fullName>
    </submittedName>
</protein>
<evidence type="ECO:0000313" key="1">
    <source>
        <dbReference type="EMBL" id="SVD20966.1"/>
    </source>
</evidence>
<organism evidence="1">
    <name type="scientific">marine metagenome</name>
    <dbReference type="NCBI Taxonomy" id="408172"/>
    <lineage>
        <taxon>unclassified sequences</taxon>
        <taxon>metagenomes</taxon>
        <taxon>ecological metagenomes</taxon>
    </lineage>
</organism>
<dbReference type="AlphaFoldDB" id="A0A382TFY0"/>
<accession>A0A382TFY0</accession>
<dbReference type="EMBL" id="UINC01136285">
    <property type="protein sequence ID" value="SVD20966.1"/>
    <property type="molecule type" value="Genomic_DNA"/>
</dbReference>
<sequence length="130" mass="14400">MAAGLIFLVDKPLPAKGPQIGFEATFINNKHKAYKKILNGEVPRTLTNKDIILEVVNGNIDWFKLLNTLGGNGFKTQVVPLIGKSSKLGDVIKKITGCPIHPVPLDAFKLLGDWYYRYLAGLLRVRVKDV</sequence>
<name>A0A382TFY0_9ZZZZ</name>
<reference evidence="1" key="1">
    <citation type="submission" date="2018-05" db="EMBL/GenBank/DDBJ databases">
        <authorList>
            <person name="Lanie J.A."/>
            <person name="Ng W.-L."/>
            <person name="Kazmierczak K.M."/>
            <person name="Andrzejewski T.M."/>
            <person name="Davidsen T.M."/>
            <person name="Wayne K.J."/>
            <person name="Tettelin H."/>
            <person name="Glass J.I."/>
            <person name="Rusch D."/>
            <person name="Podicherti R."/>
            <person name="Tsui H.-C.T."/>
            <person name="Winkler M.E."/>
        </authorList>
    </citation>
    <scope>NUCLEOTIDE SEQUENCE</scope>
</reference>
<proteinExistence type="predicted"/>
<gene>
    <name evidence="1" type="ORF">METZ01_LOCUS373820</name>
</gene>